<protein>
    <submittedName>
        <fullName evidence="2">Uncharacterized protein</fullName>
    </submittedName>
</protein>
<evidence type="ECO:0000313" key="3">
    <source>
        <dbReference type="Proteomes" id="UP001347796"/>
    </source>
</evidence>
<feature type="region of interest" description="Disordered" evidence="1">
    <location>
        <begin position="707"/>
        <end position="790"/>
    </location>
</feature>
<name>A0AAN8PTD0_PATCE</name>
<feature type="compositionally biased region" description="Basic and acidic residues" evidence="1">
    <location>
        <begin position="7"/>
        <end position="51"/>
    </location>
</feature>
<evidence type="ECO:0000256" key="1">
    <source>
        <dbReference type="SAM" id="MobiDB-lite"/>
    </source>
</evidence>
<comment type="caution">
    <text evidence="2">The sequence shown here is derived from an EMBL/GenBank/DDBJ whole genome shotgun (WGS) entry which is preliminary data.</text>
</comment>
<dbReference type="Proteomes" id="UP001347796">
    <property type="component" value="Unassembled WGS sequence"/>
</dbReference>
<dbReference type="AlphaFoldDB" id="A0AAN8PTD0"/>
<dbReference type="PANTHER" id="PTHR46601:SF1">
    <property type="entry name" value="ADF-H DOMAIN-CONTAINING PROTEIN"/>
    <property type="match status" value="1"/>
</dbReference>
<reference evidence="2 3" key="1">
    <citation type="submission" date="2024-01" db="EMBL/GenBank/DDBJ databases">
        <title>The genome of the rayed Mediterranean limpet Patella caerulea (Linnaeus, 1758).</title>
        <authorList>
            <person name="Anh-Thu Weber A."/>
            <person name="Halstead-Nussloch G."/>
        </authorList>
    </citation>
    <scope>NUCLEOTIDE SEQUENCE [LARGE SCALE GENOMIC DNA]</scope>
    <source>
        <strain evidence="2">AATW-2023a</strain>
        <tissue evidence="2">Whole specimen</tissue>
    </source>
</reference>
<organism evidence="2 3">
    <name type="scientific">Patella caerulea</name>
    <name type="common">Rayed Mediterranean limpet</name>
    <dbReference type="NCBI Taxonomy" id="87958"/>
    <lineage>
        <taxon>Eukaryota</taxon>
        <taxon>Metazoa</taxon>
        <taxon>Spiralia</taxon>
        <taxon>Lophotrochozoa</taxon>
        <taxon>Mollusca</taxon>
        <taxon>Gastropoda</taxon>
        <taxon>Patellogastropoda</taxon>
        <taxon>Patelloidea</taxon>
        <taxon>Patellidae</taxon>
        <taxon>Patella</taxon>
    </lineage>
</organism>
<sequence length="943" mass="109700">MPLSAAEKQRWYRQRRDADPERRARYLQNEKDKYIKDKETGKKKQVKDMSKREHRLKKKEWRQYKKDFKARQKAAENILTPPGSPIMPVPAPPSRQRKQAVRNRSRAKSKIYRKISLLETQLELEKKRAAKYKKRFQREKTKLEETPRKKTRKLLRNLHRDSKKTVHRTLSYHFSLMDQMKHNYKHGKKSIAEVAAGEILKKYKFRQKFVSDVGIFTGSRLRRSVSLSFNHALLIRAFYERGDVSRIITGQKCTVTRKKIKKQRRVLCDNLKNLYDKFQSEHQIKISFTTFWRKKPFWITYATEKDRNTCLCKTCENMKFMSEALFRRGVISTSSLNDLVKEVVCSTNSKICMYGECGVCKQLQLKINKKDQNAPITWSQWRTKKEKRKMKNGQEKEIILTVKEEEHGSVADLLDKFYEHLWVLYRRHTFNISNQYNHYRKVRGTLTATQCFIHIDFAENFVGKMSSEIQSMHFGASQSQITLHTGYYIVGGMAHPVSFCGLSDSLQHDPASVWAFLKPVLTEIRNTHPSVNSLEFYSDGPTTQYKQKKNFYLFSTEVFKFGFTKATWNFHEGGHGKGIPDGVGASVKRSADRLVRNGTDIMNARSMMNALQKAGTTVKLYVIEEPDIKCVETSLNITLKRVPGTMKMHQLITTSPGVLKYRDVSCICVDAPCSTHMLREVCMIYQDKQQVSGSMCKDGRSVRQTRCENIGQNKTNDDQTKSGKGIQKKESDEQKKSGLRMKKVRTNQEQLSKKKTLNENNQKKKPRKRKSVEVFDGQNSSNKKRKRHLVNDGMKENNECFFPMLLSKLDECNTFEELKIKCETMHLPEVQGSSRFILHGGFNVDTQAMDMYPTDTPHSQNRYPVIVRADGDCLPACGSVFAYGHDNNTDEMRLRIIHELALNVDYYLEECNLTRGLTDGTPKKTEKCFCYVFRRIHSWCEAD</sequence>
<feature type="region of interest" description="Disordered" evidence="1">
    <location>
        <begin position="1"/>
        <end position="55"/>
    </location>
</feature>
<feature type="region of interest" description="Disordered" evidence="1">
    <location>
        <begin position="78"/>
        <end position="108"/>
    </location>
</feature>
<feature type="compositionally biased region" description="Basic residues" evidence="1">
    <location>
        <begin position="95"/>
        <end position="108"/>
    </location>
</feature>
<feature type="compositionally biased region" description="Pro residues" evidence="1">
    <location>
        <begin position="82"/>
        <end position="93"/>
    </location>
</feature>
<feature type="compositionally biased region" description="Basic and acidic residues" evidence="1">
    <location>
        <begin position="715"/>
        <end position="736"/>
    </location>
</feature>
<gene>
    <name evidence="2" type="ORF">SNE40_010993</name>
</gene>
<proteinExistence type="predicted"/>
<accession>A0AAN8PTD0</accession>
<keyword evidence="3" id="KW-1185">Reference proteome</keyword>
<dbReference type="PANTHER" id="PTHR46601">
    <property type="entry name" value="ULP_PROTEASE DOMAIN-CONTAINING PROTEIN"/>
    <property type="match status" value="1"/>
</dbReference>
<evidence type="ECO:0000313" key="2">
    <source>
        <dbReference type="EMBL" id="KAK6183523.1"/>
    </source>
</evidence>
<dbReference type="EMBL" id="JAZGQO010000007">
    <property type="protein sequence ID" value="KAK6183523.1"/>
    <property type="molecule type" value="Genomic_DNA"/>
</dbReference>